<accession>A0A0E9LUN2</accession>
<keyword evidence="2" id="KW-1185">Reference proteome</keyword>
<proteinExistence type="predicted"/>
<dbReference type="AlphaFoldDB" id="A0A0E9LUN2"/>
<name>A0A0E9LUN2_9BACT</name>
<dbReference type="Proteomes" id="UP000032900">
    <property type="component" value="Unassembled WGS sequence"/>
</dbReference>
<gene>
    <name evidence="1" type="ORF">JCM15548_11151</name>
</gene>
<comment type="caution">
    <text evidence="1">The sequence shown here is derived from an EMBL/GenBank/DDBJ whole genome shotgun (WGS) entry which is preliminary data.</text>
</comment>
<reference evidence="1 2" key="1">
    <citation type="journal article" date="2015" name="Microbes Environ.">
        <title>Distribution and evolution of nitrogen fixation genes in the phylum bacteroidetes.</title>
        <authorList>
            <person name="Inoue J."/>
            <person name="Oshima K."/>
            <person name="Suda W."/>
            <person name="Sakamoto M."/>
            <person name="Iino T."/>
            <person name="Noda S."/>
            <person name="Hongoh Y."/>
            <person name="Hattori M."/>
            <person name="Ohkuma M."/>
        </authorList>
    </citation>
    <scope>NUCLEOTIDE SEQUENCE [LARGE SCALE GENOMIC DNA]</scope>
    <source>
        <strain evidence="1">JCM 15548</strain>
    </source>
</reference>
<evidence type="ECO:0000313" key="2">
    <source>
        <dbReference type="Proteomes" id="UP000032900"/>
    </source>
</evidence>
<protein>
    <submittedName>
        <fullName evidence="1">Uncharacterized protein</fullName>
    </submittedName>
</protein>
<dbReference type="EMBL" id="BAZW01000006">
    <property type="protein sequence ID" value="GAO28998.1"/>
    <property type="molecule type" value="Genomic_DNA"/>
</dbReference>
<organism evidence="1 2">
    <name type="scientific">Geofilum rubicundum JCM 15548</name>
    <dbReference type="NCBI Taxonomy" id="1236989"/>
    <lineage>
        <taxon>Bacteria</taxon>
        <taxon>Pseudomonadati</taxon>
        <taxon>Bacteroidota</taxon>
        <taxon>Bacteroidia</taxon>
        <taxon>Marinilabiliales</taxon>
        <taxon>Marinilabiliaceae</taxon>
        <taxon>Geofilum</taxon>
    </lineage>
</organism>
<dbReference type="STRING" id="1236989.JCM15548_11151"/>
<sequence>MYYFQKKQTNITEISGSVIPKYHFINKMQTSPCYFSTFRMTAKEHEVIKSFSHSQHPL</sequence>
<evidence type="ECO:0000313" key="1">
    <source>
        <dbReference type="EMBL" id="GAO28998.1"/>
    </source>
</evidence>